<evidence type="ECO:0000259" key="3">
    <source>
        <dbReference type="PROSITE" id="PS50222"/>
    </source>
</evidence>
<protein>
    <recommendedName>
        <fullName evidence="3">EF-hand domain-containing protein</fullName>
    </recommendedName>
</protein>
<feature type="domain" description="EF-hand" evidence="3">
    <location>
        <begin position="44"/>
        <end position="73"/>
    </location>
</feature>
<dbReference type="PROSITE" id="PS00018">
    <property type="entry name" value="EF_HAND_1"/>
    <property type="match status" value="1"/>
</dbReference>
<comment type="caution">
    <text evidence="4">The sequence shown here is derived from an EMBL/GenBank/DDBJ whole genome shotgun (WGS) entry which is preliminary data.</text>
</comment>
<evidence type="ECO:0000256" key="1">
    <source>
        <dbReference type="SAM" id="MobiDB-lite"/>
    </source>
</evidence>
<keyword evidence="5" id="KW-1185">Reference proteome</keyword>
<dbReference type="PROSITE" id="PS50222">
    <property type="entry name" value="EF_HAND_2"/>
    <property type="match status" value="1"/>
</dbReference>
<gene>
    <name evidence="4" type="ORF">HYH03_008768</name>
</gene>
<dbReference type="Proteomes" id="UP000612055">
    <property type="component" value="Unassembled WGS sequence"/>
</dbReference>
<keyword evidence="2" id="KW-1133">Transmembrane helix</keyword>
<evidence type="ECO:0000313" key="4">
    <source>
        <dbReference type="EMBL" id="KAG2493105.1"/>
    </source>
</evidence>
<dbReference type="GO" id="GO:0005509">
    <property type="term" value="F:calcium ion binding"/>
    <property type="evidence" value="ECO:0007669"/>
    <property type="project" value="InterPro"/>
</dbReference>
<feature type="region of interest" description="Disordered" evidence="1">
    <location>
        <begin position="305"/>
        <end position="325"/>
    </location>
</feature>
<keyword evidence="2" id="KW-0472">Membrane</keyword>
<dbReference type="InterPro" id="IPR002048">
    <property type="entry name" value="EF_hand_dom"/>
</dbReference>
<feature type="transmembrane region" description="Helical" evidence="2">
    <location>
        <begin position="84"/>
        <end position="109"/>
    </location>
</feature>
<organism evidence="4 5">
    <name type="scientific">Edaphochlamys debaryana</name>
    <dbReference type="NCBI Taxonomy" id="47281"/>
    <lineage>
        <taxon>Eukaryota</taxon>
        <taxon>Viridiplantae</taxon>
        <taxon>Chlorophyta</taxon>
        <taxon>core chlorophytes</taxon>
        <taxon>Chlorophyceae</taxon>
        <taxon>CS clade</taxon>
        <taxon>Chlamydomonadales</taxon>
        <taxon>Chlamydomonadales incertae sedis</taxon>
        <taxon>Edaphochlamys</taxon>
    </lineage>
</organism>
<proteinExistence type="predicted"/>
<dbReference type="OrthoDB" id="537060at2759"/>
<reference evidence="4" key="1">
    <citation type="journal article" date="2020" name="bioRxiv">
        <title>Comparative genomics of Chlamydomonas.</title>
        <authorList>
            <person name="Craig R.J."/>
            <person name="Hasan A.R."/>
            <person name="Ness R.W."/>
            <person name="Keightley P.D."/>
        </authorList>
    </citation>
    <scope>NUCLEOTIDE SEQUENCE</scope>
    <source>
        <strain evidence="4">CCAP 11/70</strain>
    </source>
</reference>
<dbReference type="EMBL" id="JAEHOE010000040">
    <property type="protein sequence ID" value="KAG2493105.1"/>
    <property type="molecule type" value="Genomic_DNA"/>
</dbReference>
<feature type="compositionally biased region" description="Pro residues" evidence="1">
    <location>
        <begin position="308"/>
        <end position="323"/>
    </location>
</feature>
<name>A0A836BY11_9CHLO</name>
<sequence length="426" mass="44429">MADKVADGSAAIKHTDLKVDVEKDERSSPGNNQITLERFNTPTRNILRKFDDNGDGRIDATEIQAVVSTLVAEKFKSKAFKIGLIILGVFTVILLGAMFGLTWAVVAALKDTEVQNNILVTNDGGNQPVQVANMDMTVKDGKLVARASNEVLTTGLVTTSSGISVITPFNKLLQTTALVFTLPSGLKISVNVLGVAKVPQATAVTGHILRFQTASGTLTLEGNEWTASDLQGPILETLFSPDATGRRRLLQSDTNSTAVCSGFADCGSDVPSEEECLDCSTTSSCTSVPACGYCGFCGGSVGSSGVQSPPPSPSPPPPSPPPTAASGTILQETGGIGSTCSGKATTYVPNCRDAYTQCYGNQDTYIGAASKLSSLFQCTSNCPSGWSLVASTAAIMGQSFVSNTFPNGLPLCEQQSNSTAIYSWCC</sequence>
<evidence type="ECO:0000313" key="5">
    <source>
        <dbReference type="Proteomes" id="UP000612055"/>
    </source>
</evidence>
<accession>A0A836BY11</accession>
<evidence type="ECO:0000256" key="2">
    <source>
        <dbReference type="SAM" id="Phobius"/>
    </source>
</evidence>
<dbReference type="AlphaFoldDB" id="A0A836BY11"/>
<keyword evidence="2" id="KW-0812">Transmembrane</keyword>
<dbReference type="InterPro" id="IPR018247">
    <property type="entry name" value="EF_Hand_1_Ca_BS"/>
</dbReference>